<dbReference type="EMBL" id="FN654877">
    <property type="protein sequence ID" value="CBY36966.1"/>
    <property type="molecule type" value="Genomic_DNA"/>
</dbReference>
<name>E4YNB8_OIKDI</name>
<evidence type="ECO:0000313" key="1">
    <source>
        <dbReference type="EMBL" id="CBY36966.1"/>
    </source>
</evidence>
<organism evidence="1">
    <name type="scientific">Oikopleura dioica</name>
    <name type="common">Tunicate</name>
    <dbReference type="NCBI Taxonomy" id="34765"/>
    <lineage>
        <taxon>Eukaryota</taxon>
        <taxon>Metazoa</taxon>
        <taxon>Chordata</taxon>
        <taxon>Tunicata</taxon>
        <taxon>Appendicularia</taxon>
        <taxon>Copelata</taxon>
        <taxon>Oikopleuridae</taxon>
        <taxon>Oikopleura</taxon>
    </lineage>
</organism>
<reference evidence="1" key="1">
    <citation type="journal article" date="2010" name="Science">
        <title>Plasticity of animal genome architecture unmasked by rapid evolution of a pelagic tunicate.</title>
        <authorList>
            <person name="Denoeud F."/>
            <person name="Henriet S."/>
            <person name="Mungpakdee S."/>
            <person name="Aury J.M."/>
            <person name="Da Silva C."/>
            <person name="Brinkmann H."/>
            <person name="Mikhaleva J."/>
            <person name="Olsen L.C."/>
            <person name="Jubin C."/>
            <person name="Canestro C."/>
            <person name="Bouquet J.M."/>
            <person name="Danks G."/>
            <person name="Poulain J."/>
            <person name="Campsteijn C."/>
            <person name="Adamski M."/>
            <person name="Cross I."/>
            <person name="Yadetie F."/>
            <person name="Muffato M."/>
            <person name="Louis A."/>
            <person name="Butcher S."/>
            <person name="Tsagkogeorga G."/>
            <person name="Konrad A."/>
            <person name="Singh S."/>
            <person name="Jensen M.F."/>
            <person name="Cong E.H."/>
            <person name="Eikeseth-Otteraa H."/>
            <person name="Noel B."/>
            <person name="Anthouard V."/>
            <person name="Porcel B.M."/>
            <person name="Kachouri-Lafond R."/>
            <person name="Nishino A."/>
            <person name="Ugolini M."/>
            <person name="Chourrout P."/>
            <person name="Nishida H."/>
            <person name="Aasland R."/>
            <person name="Huzurbazar S."/>
            <person name="Westhof E."/>
            <person name="Delsuc F."/>
            <person name="Lehrach H."/>
            <person name="Reinhardt R."/>
            <person name="Weissenbach J."/>
            <person name="Roy S.W."/>
            <person name="Artiguenave F."/>
            <person name="Postlethwait J.H."/>
            <person name="Manak J.R."/>
            <person name="Thompson E.M."/>
            <person name="Jaillon O."/>
            <person name="Du Pasquier L."/>
            <person name="Boudinot P."/>
            <person name="Liberles D.A."/>
            <person name="Volff J.N."/>
            <person name="Philippe H."/>
            <person name="Lenhard B."/>
            <person name="Roest Crollius H."/>
            <person name="Wincker P."/>
            <person name="Chourrout D."/>
        </authorList>
    </citation>
    <scope>NUCLEOTIDE SEQUENCE [LARGE SCALE GENOMIC DNA]</scope>
</reference>
<dbReference type="Proteomes" id="UP000011014">
    <property type="component" value="Unassembled WGS sequence"/>
</dbReference>
<gene>
    <name evidence="1" type="ORF">GSOID_T00030028001</name>
</gene>
<sequence length="160" mass="18148">MGKLVDVFDNARQMAMFYLTSDSKTIADFHNYASTSIETEHIDASKRIVKPCWNCEIARGAILATLAPLVWKKFSTKRWLKRSLAGSMGVISIASFYRSATLDFPIDTLPSSSSKYCQLPRSILLARSYHFYVCSMSTKFFNSSSFQEFMSNSINDKLTF</sequence>
<protein>
    <submittedName>
        <fullName evidence="1">Uncharacterized protein</fullName>
    </submittedName>
</protein>
<dbReference type="AlphaFoldDB" id="E4YNB8"/>
<accession>E4YNB8</accession>
<proteinExistence type="predicted"/>